<comment type="caution">
    <text evidence="2">The sequence shown here is derived from an EMBL/GenBank/DDBJ whole genome shotgun (WGS) entry which is preliminary data.</text>
</comment>
<dbReference type="EMBL" id="JAPFFF010000014">
    <property type="protein sequence ID" value="KAK8870732.1"/>
    <property type="molecule type" value="Genomic_DNA"/>
</dbReference>
<feature type="region of interest" description="Disordered" evidence="1">
    <location>
        <begin position="1"/>
        <end position="28"/>
    </location>
</feature>
<organism evidence="2 3">
    <name type="scientific">Tritrichomonas musculus</name>
    <dbReference type="NCBI Taxonomy" id="1915356"/>
    <lineage>
        <taxon>Eukaryota</taxon>
        <taxon>Metamonada</taxon>
        <taxon>Parabasalia</taxon>
        <taxon>Tritrichomonadida</taxon>
        <taxon>Tritrichomonadidae</taxon>
        <taxon>Tritrichomonas</taxon>
    </lineage>
</organism>
<protein>
    <submittedName>
        <fullName evidence="2">Uncharacterized protein</fullName>
    </submittedName>
</protein>
<evidence type="ECO:0000256" key="1">
    <source>
        <dbReference type="SAM" id="MobiDB-lite"/>
    </source>
</evidence>
<accession>A0ABR2IYL7</accession>
<evidence type="ECO:0000313" key="3">
    <source>
        <dbReference type="Proteomes" id="UP001470230"/>
    </source>
</evidence>
<evidence type="ECO:0000313" key="2">
    <source>
        <dbReference type="EMBL" id="KAK8870732.1"/>
    </source>
</evidence>
<sequence>MESEPTFVDSNNNLKNEENNDSQKSNTKKVHIEQFNQNPTNNSTSIERVQSQPVLDNSYEIQRTPSTFVHVDSSEFAEDRIKTELSISNDAIQASEEKSSEYDAPIIDISEANGK</sequence>
<gene>
    <name evidence="2" type="ORF">M9Y10_008619</name>
</gene>
<dbReference type="Proteomes" id="UP001470230">
    <property type="component" value="Unassembled WGS sequence"/>
</dbReference>
<name>A0ABR2IYL7_9EUKA</name>
<proteinExistence type="predicted"/>
<reference evidence="2 3" key="1">
    <citation type="submission" date="2024-04" db="EMBL/GenBank/DDBJ databases">
        <title>Tritrichomonas musculus Genome.</title>
        <authorList>
            <person name="Alves-Ferreira E."/>
            <person name="Grigg M."/>
            <person name="Lorenzi H."/>
            <person name="Galac M."/>
        </authorList>
    </citation>
    <scope>NUCLEOTIDE SEQUENCE [LARGE SCALE GENOMIC DNA]</scope>
    <source>
        <strain evidence="2 3">EAF2021</strain>
    </source>
</reference>
<keyword evidence="3" id="KW-1185">Reference proteome</keyword>
<feature type="region of interest" description="Disordered" evidence="1">
    <location>
        <begin position="92"/>
        <end position="115"/>
    </location>
</feature>